<feature type="domain" description="Glutamate/phenylalanine/leucine/valine/L-tryptophan dehydrogenase C-terminal" evidence="8">
    <location>
        <begin position="149"/>
        <end position="352"/>
    </location>
</feature>
<dbReference type="AlphaFoldDB" id="A0A1H9HJ95"/>
<dbReference type="CDD" id="cd01075">
    <property type="entry name" value="NAD_bind_Leu_Phe_Val_DH"/>
    <property type="match status" value="1"/>
</dbReference>
<dbReference type="STRING" id="355243.SAMN03080615_02176"/>
<feature type="active site" description="Proton donor/acceptor" evidence="5">
    <location>
        <position position="80"/>
    </location>
</feature>
<dbReference type="InterPro" id="IPR016211">
    <property type="entry name" value="Glu/Phe/Leu/Val/Trp_DH_bac/arc"/>
</dbReference>
<dbReference type="Pfam" id="PF00208">
    <property type="entry name" value="ELFV_dehydrog"/>
    <property type="match status" value="2"/>
</dbReference>
<proteinExistence type="inferred from homology"/>
<evidence type="ECO:0000256" key="3">
    <source>
        <dbReference type="ARBA" id="ARBA00023002"/>
    </source>
</evidence>
<evidence type="ECO:0000256" key="5">
    <source>
        <dbReference type="PIRSR" id="PIRSR000188-1"/>
    </source>
</evidence>
<accession>A0A1H9HJ95</accession>
<dbReference type="RefSeq" id="WP_091357764.1">
    <property type="nucleotide sequence ID" value="NZ_AP025284.1"/>
</dbReference>
<dbReference type="InterPro" id="IPR036291">
    <property type="entry name" value="NAD(P)-bd_dom_sf"/>
</dbReference>
<keyword evidence="3 7" id="KW-0560">Oxidoreductase</keyword>
<dbReference type="FunFam" id="3.40.50.10860:FF:000010">
    <property type="entry name" value="Leucine dehydrogenase"/>
    <property type="match status" value="1"/>
</dbReference>
<dbReference type="GO" id="GO:0016639">
    <property type="term" value="F:oxidoreductase activity, acting on the CH-NH2 group of donors, NAD or NADP as acceptor"/>
    <property type="evidence" value="ECO:0007669"/>
    <property type="project" value="InterPro"/>
</dbReference>
<comment type="function">
    <text evidence="1">Catalyzes the reversible oxidative deamination of glutamate to alpha-ketoglutarate and ammonia.</text>
</comment>
<dbReference type="InterPro" id="IPR006095">
    <property type="entry name" value="Glu/Leu/Phe/Val/Trp_DH"/>
</dbReference>
<evidence type="ECO:0000256" key="1">
    <source>
        <dbReference type="ARBA" id="ARBA00003868"/>
    </source>
</evidence>
<dbReference type="InterPro" id="IPR006097">
    <property type="entry name" value="Glu/Leu/Phe/Val/Trp_DH_dimer"/>
</dbReference>
<name>A0A1H9HJ95_9GAMM</name>
<dbReference type="OrthoDB" id="9803297at2"/>
<dbReference type="InterPro" id="IPR046346">
    <property type="entry name" value="Aminoacid_DH-like_N_sf"/>
</dbReference>
<evidence type="ECO:0000256" key="4">
    <source>
        <dbReference type="ARBA" id="ARBA00023027"/>
    </source>
</evidence>
<dbReference type="PANTHER" id="PTHR42722">
    <property type="entry name" value="LEUCINE DEHYDROGENASE"/>
    <property type="match status" value="1"/>
</dbReference>
<dbReference type="PANTHER" id="PTHR42722:SF1">
    <property type="entry name" value="VALINE DEHYDROGENASE"/>
    <property type="match status" value="1"/>
</dbReference>
<dbReference type="InterPro" id="IPR006096">
    <property type="entry name" value="Glu/Leu/Phe/Val/Trp_DH_C"/>
</dbReference>
<evidence type="ECO:0000313" key="9">
    <source>
        <dbReference type="EMBL" id="SEQ62326.1"/>
    </source>
</evidence>
<evidence type="ECO:0000313" key="10">
    <source>
        <dbReference type="Proteomes" id="UP000198749"/>
    </source>
</evidence>
<feature type="binding site" evidence="6">
    <location>
        <begin position="185"/>
        <end position="190"/>
    </location>
    <ligand>
        <name>NAD(+)</name>
        <dbReference type="ChEBI" id="CHEBI:57540"/>
    </ligand>
</feature>
<dbReference type="GO" id="GO:0006520">
    <property type="term" value="P:amino acid metabolic process"/>
    <property type="evidence" value="ECO:0007669"/>
    <property type="project" value="InterPro"/>
</dbReference>
<evidence type="ECO:0000256" key="7">
    <source>
        <dbReference type="RuleBase" id="RU004417"/>
    </source>
</evidence>
<dbReference type="Pfam" id="PF02812">
    <property type="entry name" value="ELFV_dehydrog_N"/>
    <property type="match status" value="1"/>
</dbReference>
<reference evidence="10" key="1">
    <citation type="submission" date="2016-10" db="EMBL/GenBank/DDBJ databases">
        <authorList>
            <person name="Varghese N."/>
            <person name="Submissions S."/>
        </authorList>
    </citation>
    <scope>NUCLEOTIDE SEQUENCE [LARGE SCALE GENOMIC DNA]</scope>
    <source>
        <strain evidence="10">DSM 18887</strain>
    </source>
</reference>
<sequence>MSVFSHAEFDNHEQVVFCHDEITGLKAIIAIHNTNRGPALGGCRMWHYSSDEEALNDVLRLSKGMTYKSALANLDLGGGKSVIIGDPRKHKTPELLAAMGRFLEHTGNRYIAAEDSGTSVPDLQVMAQHTGNVAGITERTGIDGLPCNGDPSPATAYGTFIGLKTAVQYQLDRTDLTGLKVAIQGVGNVGYRLAEQLHQAGAQLFVTDIHQQQVTRAVEELGAIAVSQNEILSLDVDVIAPCALGAVLNDESIPLIKAKVIAGAANNQLASQRHDLMLRERGILYAPDYVLNAGGIIDIFYERIGHQHTQVRAHIETIADTLCEIFRRADAQDRPTGEIANELAEERINQPRAAH</sequence>
<dbReference type="PIRSF" id="PIRSF000188">
    <property type="entry name" value="Phe_leu_dh"/>
    <property type="match status" value="1"/>
</dbReference>
<dbReference type="PROSITE" id="PS00074">
    <property type="entry name" value="GLFV_DEHYDROGENASE"/>
    <property type="match status" value="1"/>
</dbReference>
<comment type="similarity">
    <text evidence="2 7">Belongs to the Glu/Leu/Phe/Val dehydrogenases family.</text>
</comment>
<keyword evidence="10" id="KW-1185">Reference proteome</keyword>
<dbReference type="PRINTS" id="PR00082">
    <property type="entry name" value="GLFDHDRGNASE"/>
</dbReference>
<protein>
    <submittedName>
        <fullName evidence="9">Leucine dehydrogenase</fullName>
    </submittedName>
</protein>
<keyword evidence="6" id="KW-0547">Nucleotide-binding</keyword>
<evidence type="ECO:0000256" key="6">
    <source>
        <dbReference type="PIRSR" id="PIRSR000188-2"/>
    </source>
</evidence>
<evidence type="ECO:0000256" key="2">
    <source>
        <dbReference type="ARBA" id="ARBA00006382"/>
    </source>
</evidence>
<dbReference type="SMART" id="SM00839">
    <property type="entry name" value="ELFV_dehydrog"/>
    <property type="match status" value="1"/>
</dbReference>
<dbReference type="Proteomes" id="UP000198749">
    <property type="component" value="Unassembled WGS sequence"/>
</dbReference>
<organism evidence="9 10">
    <name type="scientific">Amphritea atlantica</name>
    <dbReference type="NCBI Taxonomy" id="355243"/>
    <lineage>
        <taxon>Bacteria</taxon>
        <taxon>Pseudomonadati</taxon>
        <taxon>Pseudomonadota</taxon>
        <taxon>Gammaproteobacteria</taxon>
        <taxon>Oceanospirillales</taxon>
        <taxon>Oceanospirillaceae</taxon>
        <taxon>Amphritea</taxon>
    </lineage>
</organism>
<dbReference type="GO" id="GO:0000166">
    <property type="term" value="F:nucleotide binding"/>
    <property type="evidence" value="ECO:0007669"/>
    <property type="project" value="UniProtKB-KW"/>
</dbReference>
<evidence type="ECO:0000259" key="8">
    <source>
        <dbReference type="SMART" id="SM00839"/>
    </source>
</evidence>
<gene>
    <name evidence="9" type="ORF">SAMN03080615_02176</name>
</gene>
<dbReference type="Gene3D" id="3.40.50.10860">
    <property type="entry name" value="Leucine Dehydrogenase, chain A, domain 1"/>
    <property type="match status" value="1"/>
</dbReference>
<dbReference type="SUPFAM" id="SSF51735">
    <property type="entry name" value="NAD(P)-binding Rossmann-fold domains"/>
    <property type="match status" value="1"/>
</dbReference>
<dbReference type="EMBL" id="FOGB01000005">
    <property type="protein sequence ID" value="SEQ62326.1"/>
    <property type="molecule type" value="Genomic_DNA"/>
</dbReference>
<dbReference type="Gene3D" id="3.40.50.720">
    <property type="entry name" value="NAD(P)-binding Rossmann-like Domain"/>
    <property type="match status" value="1"/>
</dbReference>
<keyword evidence="4 6" id="KW-0520">NAD</keyword>
<dbReference type="SUPFAM" id="SSF53223">
    <property type="entry name" value="Aminoacid dehydrogenase-like, N-terminal domain"/>
    <property type="match status" value="1"/>
</dbReference>
<dbReference type="InterPro" id="IPR033524">
    <property type="entry name" value="Glu/Leu/Phe/Val_DH_AS"/>
</dbReference>